<dbReference type="Pfam" id="PF01381">
    <property type="entry name" value="HTH_3"/>
    <property type="match status" value="1"/>
</dbReference>
<evidence type="ECO:0000256" key="2">
    <source>
        <dbReference type="SAM" id="Phobius"/>
    </source>
</evidence>
<gene>
    <name evidence="4" type="ORF">L248_1982</name>
</gene>
<dbReference type="HOGENOM" id="CLU_1276318_0_0_9"/>
<keyword evidence="2" id="KW-0812">Transmembrane</keyword>
<keyword evidence="5" id="KW-1185">Reference proteome</keyword>
<evidence type="ECO:0000256" key="1">
    <source>
        <dbReference type="ARBA" id="ARBA00023125"/>
    </source>
</evidence>
<evidence type="ECO:0000313" key="5">
    <source>
        <dbReference type="Proteomes" id="UP000030647"/>
    </source>
</evidence>
<dbReference type="STRING" id="1231336.L248_1982"/>
<keyword evidence="1" id="KW-0238">DNA-binding</keyword>
<organism evidence="4 5">
    <name type="scientific">Schleiferilactobacillus shenzhenensis LY-73</name>
    <dbReference type="NCBI Taxonomy" id="1231336"/>
    <lineage>
        <taxon>Bacteria</taxon>
        <taxon>Bacillati</taxon>
        <taxon>Bacillota</taxon>
        <taxon>Bacilli</taxon>
        <taxon>Lactobacillales</taxon>
        <taxon>Lactobacillaceae</taxon>
        <taxon>Schleiferilactobacillus</taxon>
    </lineage>
</organism>
<keyword evidence="2" id="KW-1133">Transmembrane helix</keyword>
<reference evidence="5" key="1">
    <citation type="journal article" date="2013" name="Genome Announc.">
        <title>Whole-Genome Sequencing of Lactobacillus shenzhenensis Strain LY-73T.</title>
        <authorList>
            <person name="Lin Z."/>
            <person name="Liu Z."/>
            <person name="Yang R."/>
            <person name="Zou Y."/>
            <person name="Wan D."/>
            <person name="Chen J."/>
            <person name="Guo M."/>
            <person name="Zhao J."/>
            <person name="Fang C."/>
            <person name="Yang R."/>
            <person name="Liu F."/>
        </authorList>
    </citation>
    <scope>NUCLEOTIDE SEQUENCE [LARGE SCALE GENOMIC DNA]</scope>
    <source>
        <strain evidence="5">LY-73</strain>
    </source>
</reference>
<dbReference type="PROSITE" id="PS50943">
    <property type="entry name" value="HTH_CROC1"/>
    <property type="match status" value="1"/>
</dbReference>
<evidence type="ECO:0000259" key="3">
    <source>
        <dbReference type="PROSITE" id="PS50943"/>
    </source>
</evidence>
<dbReference type="InterPro" id="IPR001387">
    <property type="entry name" value="Cro/C1-type_HTH"/>
</dbReference>
<dbReference type="GO" id="GO:0003677">
    <property type="term" value="F:DNA binding"/>
    <property type="evidence" value="ECO:0007669"/>
    <property type="project" value="UniProtKB-KW"/>
</dbReference>
<dbReference type="PANTHER" id="PTHR46558">
    <property type="entry name" value="TRACRIPTIONAL REGULATORY PROTEIN-RELATED-RELATED"/>
    <property type="match status" value="1"/>
</dbReference>
<dbReference type="AlphaFoldDB" id="U4TM15"/>
<accession>U4TM15</accession>
<dbReference type="PANTHER" id="PTHR46558:SF4">
    <property type="entry name" value="DNA-BIDING PHAGE PROTEIN"/>
    <property type="match status" value="1"/>
</dbReference>
<dbReference type="InterPro" id="IPR010982">
    <property type="entry name" value="Lambda_DNA-bd_dom_sf"/>
</dbReference>
<feature type="transmembrane region" description="Helical" evidence="2">
    <location>
        <begin position="96"/>
        <end position="116"/>
    </location>
</feature>
<proteinExistence type="predicted"/>
<dbReference type="EMBL" id="KI271584">
    <property type="protein sequence ID" value="ERL65906.1"/>
    <property type="molecule type" value="Genomic_DNA"/>
</dbReference>
<protein>
    <recommendedName>
        <fullName evidence="3">HTH cro/C1-type domain-containing protein</fullName>
    </recommendedName>
</protein>
<dbReference type="Proteomes" id="UP000030647">
    <property type="component" value="Unassembled WGS sequence"/>
</dbReference>
<dbReference type="SUPFAM" id="SSF47413">
    <property type="entry name" value="lambda repressor-like DNA-binding domains"/>
    <property type="match status" value="1"/>
</dbReference>
<evidence type="ECO:0000313" key="4">
    <source>
        <dbReference type="EMBL" id="ERL65906.1"/>
    </source>
</evidence>
<dbReference type="Gene3D" id="1.10.260.40">
    <property type="entry name" value="lambda repressor-like DNA-binding domains"/>
    <property type="match status" value="1"/>
</dbReference>
<feature type="domain" description="HTH cro/C1-type" evidence="3">
    <location>
        <begin position="9"/>
        <end position="63"/>
    </location>
</feature>
<keyword evidence="2" id="KW-0472">Membrane</keyword>
<dbReference type="CDD" id="cd00093">
    <property type="entry name" value="HTH_XRE"/>
    <property type="match status" value="1"/>
</dbReference>
<dbReference type="eggNOG" id="COG1396">
    <property type="taxonomic scope" value="Bacteria"/>
</dbReference>
<sequence length="216" mass="24588">MMIEFGHSLRQLRTDRHLTQQAVADKLGLTRQTISKWENGKGYPDFENLLLLCAVYDVSIDQVLNPQTLHLNPQEKIRSNQRREHTLMLTKQANRFVIAIAAVLAVIISITLVNSYREELAEYNLTRTHFVTVVHVKNVDYTHDAQGYVRKVKRVILNDGTTLLYPTIADLRQHDLVIPARKPFTPGFDEGSNLFHLPATTSIFKSALLRNSASGR</sequence>
<name>U4TM15_9LACO</name>
<dbReference type="SMART" id="SM00530">
    <property type="entry name" value="HTH_XRE"/>
    <property type="match status" value="1"/>
</dbReference>